<sequence>MLETISLDVGASAAIKHGKALIKGTLEDSHTLADYRVGPEAVLQEARHLQVSASMLEREAVDTDANDAEDASSASPLQAGFVDQAVVGGRKEGSTETVRANFDYVNALVACQLMQEMATTKERAVASLDAVSATVVLMWAPFESAHLNRFRGNIEHILLSDRNVEFLAVCEPMLIATSLNGSAATVNKAFSVFRPAQDRVPAPAKVIPWRPAICAGQISHVIWVDAEVYAERARFSELGAPFLVRHLRSSPVLSDAAVGTQALQADPGVLLLELPSARVLPHLRDLHDDVIIVSPSFAVVHTKASAADWQDRLMKMLQDDPDTAGELNPWSWSYQLSGMGEPTGTGDIMDVNGARSPIQVLSSDLVAGTFRAQRESRVLAQAWASQLTEEAPRASPSSVGGPWFDFELCWYSGLLAYRHPSSREVSFLDDRPTTAASFFSMSSG</sequence>
<proteinExistence type="predicted"/>
<evidence type="ECO:0000313" key="1">
    <source>
        <dbReference type="EMBL" id="CAK0895118.1"/>
    </source>
</evidence>
<keyword evidence="2" id="KW-1185">Reference proteome</keyword>
<organism evidence="1 2">
    <name type="scientific">Prorocentrum cordatum</name>
    <dbReference type="NCBI Taxonomy" id="2364126"/>
    <lineage>
        <taxon>Eukaryota</taxon>
        <taxon>Sar</taxon>
        <taxon>Alveolata</taxon>
        <taxon>Dinophyceae</taxon>
        <taxon>Prorocentrales</taxon>
        <taxon>Prorocentraceae</taxon>
        <taxon>Prorocentrum</taxon>
    </lineage>
</organism>
<name>A0ABN9X6S5_9DINO</name>
<gene>
    <name evidence="1" type="ORF">PCOR1329_LOCUS73959</name>
</gene>
<dbReference type="Proteomes" id="UP001189429">
    <property type="component" value="Unassembled WGS sequence"/>
</dbReference>
<accession>A0ABN9X6S5</accession>
<protein>
    <submittedName>
        <fullName evidence="1">Uncharacterized protein</fullName>
    </submittedName>
</protein>
<evidence type="ECO:0000313" key="2">
    <source>
        <dbReference type="Proteomes" id="UP001189429"/>
    </source>
</evidence>
<comment type="caution">
    <text evidence="1">The sequence shown here is derived from an EMBL/GenBank/DDBJ whole genome shotgun (WGS) entry which is preliminary data.</text>
</comment>
<reference evidence="1" key="1">
    <citation type="submission" date="2023-10" db="EMBL/GenBank/DDBJ databases">
        <authorList>
            <person name="Chen Y."/>
            <person name="Shah S."/>
            <person name="Dougan E. K."/>
            <person name="Thang M."/>
            <person name="Chan C."/>
        </authorList>
    </citation>
    <scope>NUCLEOTIDE SEQUENCE [LARGE SCALE GENOMIC DNA]</scope>
</reference>
<dbReference type="EMBL" id="CAUYUJ010019993">
    <property type="protein sequence ID" value="CAK0895118.1"/>
    <property type="molecule type" value="Genomic_DNA"/>
</dbReference>